<reference evidence="7 8" key="1">
    <citation type="submission" date="2018-12" db="EMBL/GenBank/DDBJ databases">
        <authorList>
            <person name="Toschakov S.V."/>
        </authorList>
    </citation>
    <scope>NUCLEOTIDE SEQUENCE [LARGE SCALE GENOMIC DNA]</scope>
    <source>
        <strain evidence="7 8">GM2012</strain>
    </source>
</reference>
<dbReference type="InterPro" id="IPR050313">
    <property type="entry name" value="Carb_Metab_HTH_regulators"/>
</dbReference>
<name>A0A432MGW7_9BACT</name>
<keyword evidence="8" id="KW-1185">Reference proteome</keyword>
<feature type="compositionally biased region" description="Polar residues" evidence="5">
    <location>
        <begin position="262"/>
        <end position="276"/>
    </location>
</feature>
<dbReference type="InterPro" id="IPR014036">
    <property type="entry name" value="DeoR-like_C"/>
</dbReference>
<dbReference type="PROSITE" id="PS51000">
    <property type="entry name" value="HTH_DEOR_2"/>
    <property type="match status" value="1"/>
</dbReference>
<reference evidence="7 8" key="2">
    <citation type="submission" date="2019-01" db="EMBL/GenBank/DDBJ databases">
        <title>Tautonia sociabilis, a novel thermotolerant planctomycete of Isosphaeraceae family, isolated from a 4000 m deep subterranean habitat.</title>
        <authorList>
            <person name="Kovaleva O.L."/>
            <person name="Elcheninov A.G."/>
            <person name="Van Heerden E."/>
            <person name="Toshchakov S.V."/>
            <person name="Novikov A."/>
            <person name="Bonch-Osmolovskaya E.A."/>
            <person name="Kublanov I.V."/>
        </authorList>
    </citation>
    <scope>NUCLEOTIDE SEQUENCE [LARGE SCALE GENOMIC DNA]</scope>
    <source>
        <strain evidence="7 8">GM2012</strain>
    </source>
</reference>
<evidence type="ECO:0000256" key="4">
    <source>
        <dbReference type="ARBA" id="ARBA00023163"/>
    </source>
</evidence>
<dbReference type="GO" id="GO:0003677">
    <property type="term" value="F:DNA binding"/>
    <property type="evidence" value="ECO:0007669"/>
    <property type="project" value="UniProtKB-KW"/>
</dbReference>
<evidence type="ECO:0000259" key="6">
    <source>
        <dbReference type="PROSITE" id="PS51000"/>
    </source>
</evidence>
<gene>
    <name evidence="7" type="ORF">TsocGM_17450</name>
</gene>
<dbReference type="Pfam" id="PF08220">
    <property type="entry name" value="HTH_DeoR"/>
    <property type="match status" value="1"/>
</dbReference>
<feature type="region of interest" description="Disordered" evidence="5">
    <location>
        <begin position="253"/>
        <end position="276"/>
    </location>
</feature>
<dbReference type="Gene3D" id="3.40.50.1360">
    <property type="match status" value="1"/>
</dbReference>
<dbReference type="PROSITE" id="PS00894">
    <property type="entry name" value="HTH_DEOR_1"/>
    <property type="match status" value="1"/>
</dbReference>
<dbReference type="InterPro" id="IPR018356">
    <property type="entry name" value="Tscrpt_reg_HTH_DeoR_CS"/>
</dbReference>
<evidence type="ECO:0000313" key="7">
    <source>
        <dbReference type="EMBL" id="RUL85953.1"/>
    </source>
</evidence>
<dbReference type="InterPro" id="IPR001034">
    <property type="entry name" value="DeoR_HTH"/>
</dbReference>
<sequence>MLVESRRRALLDLVNRQGFATLEELVRATGASESTIRRDLEALDQAGAIKRTHGGAVCSGDVRSMPALDERATSAAAEKAAIGRAVAGLVEDGETILLDGGTTTLEVARALVGRPLQVVTNSLPIAALLATSKDTDLILIGGYVYPRTGVAMGPLAVATMQNIRVRRAVLGAGGITSEGVFNSNSLLVETERQMMTCGQDVLIVADHSKFGRQSLSRLCGLDEIDRVVTDSGISASDREMLREAGVELMVAAVEAGEDPSNGDGQPRTQGSRTQPR</sequence>
<dbReference type="OrthoDB" id="9797223at2"/>
<keyword evidence="2" id="KW-0805">Transcription regulation</keyword>
<dbReference type="InterPro" id="IPR037171">
    <property type="entry name" value="NagB/RpiA_transferase-like"/>
</dbReference>
<dbReference type="AlphaFoldDB" id="A0A432MGW7"/>
<dbReference type="Gene3D" id="1.10.10.10">
    <property type="entry name" value="Winged helix-like DNA-binding domain superfamily/Winged helix DNA-binding domain"/>
    <property type="match status" value="1"/>
</dbReference>
<evidence type="ECO:0000256" key="5">
    <source>
        <dbReference type="SAM" id="MobiDB-lite"/>
    </source>
</evidence>
<protein>
    <submittedName>
        <fullName evidence="7">DeoR/GlpR transcriptional regulator</fullName>
    </submittedName>
</protein>
<dbReference type="PANTHER" id="PTHR30363:SF4">
    <property type="entry name" value="GLYCEROL-3-PHOSPHATE REGULON REPRESSOR"/>
    <property type="match status" value="1"/>
</dbReference>
<proteinExistence type="predicted"/>
<dbReference type="InterPro" id="IPR036388">
    <property type="entry name" value="WH-like_DNA-bd_sf"/>
</dbReference>
<evidence type="ECO:0000256" key="3">
    <source>
        <dbReference type="ARBA" id="ARBA00023125"/>
    </source>
</evidence>
<dbReference type="SMART" id="SM00420">
    <property type="entry name" value="HTH_DEOR"/>
    <property type="match status" value="1"/>
</dbReference>
<evidence type="ECO:0000256" key="1">
    <source>
        <dbReference type="ARBA" id="ARBA00022491"/>
    </source>
</evidence>
<dbReference type="Proteomes" id="UP000280296">
    <property type="component" value="Unassembled WGS sequence"/>
</dbReference>
<dbReference type="InterPro" id="IPR036390">
    <property type="entry name" value="WH_DNA-bd_sf"/>
</dbReference>
<comment type="caution">
    <text evidence="7">The sequence shown here is derived from an EMBL/GenBank/DDBJ whole genome shotgun (WGS) entry which is preliminary data.</text>
</comment>
<keyword evidence="1" id="KW-0678">Repressor</keyword>
<dbReference type="SUPFAM" id="SSF46785">
    <property type="entry name" value="Winged helix' DNA-binding domain"/>
    <property type="match status" value="1"/>
</dbReference>
<organism evidence="7 8">
    <name type="scientific">Tautonia sociabilis</name>
    <dbReference type="NCBI Taxonomy" id="2080755"/>
    <lineage>
        <taxon>Bacteria</taxon>
        <taxon>Pseudomonadati</taxon>
        <taxon>Planctomycetota</taxon>
        <taxon>Planctomycetia</taxon>
        <taxon>Isosphaerales</taxon>
        <taxon>Isosphaeraceae</taxon>
        <taxon>Tautonia</taxon>
    </lineage>
</organism>
<dbReference type="PRINTS" id="PR00037">
    <property type="entry name" value="HTHLACR"/>
</dbReference>
<dbReference type="PANTHER" id="PTHR30363">
    <property type="entry name" value="HTH-TYPE TRANSCRIPTIONAL REGULATOR SRLR-RELATED"/>
    <property type="match status" value="1"/>
</dbReference>
<dbReference type="SUPFAM" id="SSF100950">
    <property type="entry name" value="NagB/RpiA/CoA transferase-like"/>
    <property type="match status" value="1"/>
</dbReference>
<feature type="domain" description="HTH deoR-type" evidence="6">
    <location>
        <begin position="3"/>
        <end position="58"/>
    </location>
</feature>
<keyword evidence="3" id="KW-0238">DNA-binding</keyword>
<dbReference type="GO" id="GO:0003700">
    <property type="term" value="F:DNA-binding transcription factor activity"/>
    <property type="evidence" value="ECO:0007669"/>
    <property type="project" value="InterPro"/>
</dbReference>
<dbReference type="RefSeq" id="WP_126726744.1">
    <property type="nucleotide sequence ID" value="NZ_RYZH01000035.1"/>
</dbReference>
<evidence type="ECO:0000256" key="2">
    <source>
        <dbReference type="ARBA" id="ARBA00023015"/>
    </source>
</evidence>
<dbReference type="SMART" id="SM01134">
    <property type="entry name" value="DeoRC"/>
    <property type="match status" value="1"/>
</dbReference>
<dbReference type="Pfam" id="PF00455">
    <property type="entry name" value="DeoRC"/>
    <property type="match status" value="1"/>
</dbReference>
<keyword evidence="4" id="KW-0804">Transcription</keyword>
<dbReference type="EMBL" id="RYZH01000035">
    <property type="protein sequence ID" value="RUL85953.1"/>
    <property type="molecule type" value="Genomic_DNA"/>
</dbReference>
<accession>A0A432MGW7</accession>
<evidence type="ECO:0000313" key="8">
    <source>
        <dbReference type="Proteomes" id="UP000280296"/>
    </source>
</evidence>